<dbReference type="InterPro" id="IPR017930">
    <property type="entry name" value="Myb_dom"/>
</dbReference>
<dbReference type="GeneID" id="109715569"/>
<dbReference type="InterPro" id="IPR001005">
    <property type="entry name" value="SANT/Myb"/>
</dbReference>
<dbReference type="Proteomes" id="UP000515123">
    <property type="component" value="Linkage group 9"/>
</dbReference>
<proteinExistence type="predicted"/>
<evidence type="ECO:0000256" key="6">
    <source>
        <dbReference type="ARBA" id="ARBA00023242"/>
    </source>
</evidence>
<organism evidence="11">
    <name type="scientific">Ananas comosus</name>
    <name type="common">Pineapple</name>
    <name type="synonym">Ananas ananas</name>
    <dbReference type="NCBI Taxonomy" id="4615"/>
    <lineage>
        <taxon>Eukaryota</taxon>
        <taxon>Viridiplantae</taxon>
        <taxon>Streptophyta</taxon>
        <taxon>Embryophyta</taxon>
        <taxon>Tracheophyta</taxon>
        <taxon>Spermatophyta</taxon>
        <taxon>Magnoliopsida</taxon>
        <taxon>Liliopsida</taxon>
        <taxon>Poales</taxon>
        <taxon>Bromeliaceae</taxon>
        <taxon>Bromelioideae</taxon>
        <taxon>Ananas</taxon>
    </lineage>
</organism>
<evidence type="ECO:0000256" key="5">
    <source>
        <dbReference type="ARBA" id="ARBA00023163"/>
    </source>
</evidence>
<reference evidence="10" key="1">
    <citation type="journal article" date="2015" name="Nat. Genet.">
        <title>The pineapple genome and the evolution of CAM photosynthesis.</title>
        <authorList>
            <person name="Ming R."/>
            <person name="VanBuren R."/>
            <person name="Wai C.M."/>
            <person name="Tang H."/>
            <person name="Schatz M.C."/>
            <person name="Bowers J.E."/>
            <person name="Lyons E."/>
            <person name="Wang M.L."/>
            <person name="Chen J."/>
            <person name="Biggers E."/>
            <person name="Zhang J."/>
            <person name="Huang L."/>
            <person name="Zhang L."/>
            <person name="Miao W."/>
            <person name="Zhang J."/>
            <person name="Ye Z."/>
            <person name="Miao C."/>
            <person name="Lin Z."/>
            <person name="Wang H."/>
            <person name="Zhou H."/>
            <person name="Yim W.C."/>
            <person name="Priest H.D."/>
            <person name="Zheng C."/>
            <person name="Woodhouse M."/>
            <person name="Edger P.P."/>
            <person name="Guyot R."/>
            <person name="Guo H.B."/>
            <person name="Guo H."/>
            <person name="Zheng G."/>
            <person name="Singh R."/>
            <person name="Sharma A."/>
            <person name="Min X."/>
            <person name="Zheng Y."/>
            <person name="Lee H."/>
            <person name="Gurtowski J."/>
            <person name="Sedlazeck F.J."/>
            <person name="Harkess A."/>
            <person name="McKain M.R."/>
            <person name="Liao Z."/>
            <person name="Fang J."/>
            <person name="Liu J."/>
            <person name="Zhang X."/>
            <person name="Zhang Q."/>
            <person name="Hu W."/>
            <person name="Qin Y."/>
            <person name="Wang K."/>
            <person name="Chen L.Y."/>
            <person name="Shirley N."/>
            <person name="Lin Y.R."/>
            <person name="Liu L.Y."/>
            <person name="Hernandez A.G."/>
            <person name="Wright C.L."/>
            <person name="Bulone V."/>
            <person name="Tuskan G.A."/>
            <person name="Heath K."/>
            <person name="Zee F."/>
            <person name="Moore P.H."/>
            <person name="Sunkar R."/>
            <person name="Leebens-Mack J.H."/>
            <person name="Mockler T."/>
            <person name="Bennetzen J.L."/>
            <person name="Freeling M."/>
            <person name="Sankoff D."/>
            <person name="Paterson A.H."/>
            <person name="Zhu X."/>
            <person name="Yang X."/>
            <person name="Smith J.A."/>
            <person name="Cushman J.C."/>
            <person name="Paull R.E."/>
            <person name="Yu Q."/>
        </authorList>
    </citation>
    <scope>NUCLEOTIDE SEQUENCE [LARGE SCALE GENOMIC DNA]</scope>
    <source>
        <strain evidence="10">cv. F153</strain>
    </source>
</reference>
<dbReference type="SUPFAM" id="SSF46689">
    <property type="entry name" value="Homeodomain-like"/>
    <property type="match status" value="1"/>
</dbReference>
<dbReference type="GO" id="GO:0003824">
    <property type="term" value="F:catalytic activity"/>
    <property type="evidence" value="ECO:0007669"/>
    <property type="project" value="InterPro"/>
</dbReference>
<feature type="domain" description="HTH myb-type" evidence="9">
    <location>
        <begin position="19"/>
        <end position="73"/>
    </location>
</feature>
<evidence type="ECO:0000256" key="4">
    <source>
        <dbReference type="ARBA" id="ARBA00023125"/>
    </source>
</evidence>
<keyword evidence="6" id="KW-0539">Nucleus</keyword>
<evidence type="ECO:0000313" key="12">
    <source>
        <dbReference type="RefSeq" id="XP_020096250.1"/>
    </source>
</evidence>
<dbReference type="InterPro" id="IPR001345">
    <property type="entry name" value="PG/BPGM_mutase_AS"/>
</dbReference>
<feature type="region of interest" description="Disordered" evidence="7">
    <location>
        <begin position="1"/>
        <end position="21"/>
    </location>
</feature>
<dbReference type="Pfam" id="PF00249">
    <property type="entry name" value="Myb_DNA-binding"/>
    <property type="match status" value="2"/>
</dbReference>
<dbReference type="PROSITE" id="PS00175">
    <property type="entry name" value="PG_MUTASE"/>
    <property type="match status" value="1"/>
</dbReference>
<feature type="domain" description="HTH myb-type" evidence="9">
    <location>
        <begin position="74"/>
        <end position="124"/>
    </location>
</feature>
<evidence type="ECO:0000259" key="8">
    <source>
        <dbReference type="PROSITE" id="PS50090"/>
    </source>
</evidence>
<dbReference type="FunFam" id="1.10.10.60:FF:000001">
    <property type="entry name" value="MYB-related transcription factor"/>
    <property type="match status" value="1"/>
</dbReference>
<dbReference type="InterPro" id="IPR009057">
    <property type="entry name" value="Homeodomain-like_sf"/>
</dbReference>
<evidence type="ECO:0000313" key="11">
    <source>
        <dbReference type="RefSeq" id="XP_020096249.1"/>
    </source>
</evidence>
<accession>A0A6P5FJY3</accession>
<name>A0A6P5FJY3_ANACO</name>
<evidence type="ECO:0000259" key="9">
    <source>
        <dbReference type="PROSITE" id="PS51294"/>
    </source>
</evidence>
<dbReference type="GO" id="GO:0005634">
    <property type="term" value="C:nucleus"/>
    <property type="evidence" value="ECO:0007669"/>
    <property type="project" value="UniProtKB-SubCell"/>
</dbReference>
<dbReference type="RefSeq" id="XP_020096250.1">
    <property type="nucleotide sequence ID" value="XM_020240661.1"/>
</dbReference>
<feature type="domain" description="Myb-like" evidence="8">
    <location>
        <begin position="17"/>
        <end position="69"/>
    </location>
</feature>
<sequence>MMQGESPKGMAGAGAGAGELKKGPWTAAEDEILTEYVRRHGEGNWNAVRRNTGLLRCGKSCRLRWMNHLRPDLKKGSFTPQEELVIARLHAQLGNKWALMASQLPGRTDNEIKNYWNTRVKRHRRAGLPLYPPDMQSFFFSSPPPSPTTPLQLGRQRRTVPPSPLMVERPLLFAFSTSAPASPILTNNGNGVPLLVPPLSQFAFPLSTPASPSTSTAPLLPLLPPPLLAGNHELPSNQLVVPGEALTAAAAATADAFMVDAMVEELRGDGELLVAEACNVDQCSYISPHQHGHAFDGSAGINMKSEPQCATESIDANQILNTIPTPSTVTTDNELGLAMQLEQCPLITEEDWNIGACPWNNMPGMS</sequence>
<gene>
    <name evidence="11 12" type="primary">LOC109715569</name>
</gene>
<dbReference type="SMART" id="SM00717">
    <property type="entry name" value="SANT"/>
    <property type="match status" value="2"/>
</dbReference>
<feature type="domain" description="Myb-like" evidence="8">
    <location>
        <begin position="70"/>
        <end position="120"/>
    </location>
</feature>
<keyword evidence="3" id="KW-0805">Transcription regulation</keyword>
<dbReference type="PROSITE" id="PS50090">
    <property type="entry name" value="MYB_LIKE"/>
    <property type="match status" value="2"/>
</dbReference>
<evidence type="ECO:0000256" key="1">
    <source>
        <dbReference type="ARBA" id="ARBA00004123"/>
    </source>
</evidence>
<evidence type="ECO:0000256" key="2">
    <source>
        <dbReference type="ARBA" id="ARBA00022737"/>
    </source>
</evidence>
<dbReference type="RefSeq" id="XP_020096249.1">
    <property type="nucleotide sequence ID" value="XM_020240660.1"/>
</dbReference>
<dbReference type="GO" id="GO:0003677">
    <property type="term" value="F:DNA binding"/>
    <property type="evidence" value="ECO:0007669"/>
    <property type="project" value="UniProtKB-KW"/>
</dbReference>
<dbReference type="PROSITE" id="PS51294">
    <property type="entry name" value="HTH_MYB"/>
    <property type="match status" value="2"/>
</dbReference>
<dbReference type="AlphaFoldDB" id="A0A6P5FJY3"/>
<dbReference type="Gramene" id="Aco009029.1.mrna1">
    <property type="protein sequence ID" value="Aco009029.1.mrna1"/>
    <property type="gene ID" value="Aco009029.1.path1"/>
</dbReference>
<keyword evidence="2" id="KW-0677">Repeat</keyword>
<keyword evidence="5" id="KW-0804">Transcription</keyword>
<dbReference type="PANTHER" id="PTHR47995">
    <property type="entry name" value="TRANSCRIPTION FACTOR MYB33-RELATED"/>
    <property type="match status" value="1"/>
</dbReference>
<evidence type="ECO:0000256" key="3">
    <source>
        <dbReference type="ARBA" id="ARBA00023015"/>
    </source>
</evidence>
<dbReference type="CDD" id="cd00167">
    <property type="entry name" value="SANT"/>
    <property type="match status" value="2"/>
</dbReference>
<evidence type="ECO:0000256" key="7">
    <source>
        <dbReference type="SAM" id="MobiDB-lite"/>
    </source>
</evidence>
<comment type="subcellular location">
    <subcellularLocation>
        <location evidence="1">Nucleus</location>
    </subcellularLocation>
</comment>
<keyword evidence="10" id="KW-1185">Reference proteome</keyword>
<protein>
    <submittedName>
        <fullName evidence="11 12">Transcription factor MYB26-like</fullName>
    </submittedName>
</protein>
<dbReference type="OrthoDB" id="2143914at2759"/>
<keyword evidence="4" id="KW-0238">DNA-binding</keyword>
<reference evidence="11 12" key="2">
    <citation type="submission" date="2025-04" db="UniProtKB">
        <authorList>
            <consortium name="RefSeq"/>
        </authorList>
    </citation>
    <scope>IDENTIFICATION</scope>
    <source>
        <tissue evidence="11 12">Leaf</tissue>
    </source>
</reference>
<dbReference type="Gene3D" id="1.10.10.60">
    <property type="entry name" value="Homeodomain-like"/>
    <property type="match status" value="2"/>
</dbReference>
<evidence type="ECO:0000313" key="10">
    <source>
        <dbReference type="Proteomes" id="UP000515123"/>
    </source>
</evidence>
<dbReference type="PANTHER" id="PTHR47995:SF18">
    <property type="entry name" value="TRANSCRIPTION FACTOR MYB65"/>
    <property type="match status" value="1"/>
</dbReference>